<evidence type="ECO:0000256" key="4">
    <source>
        <dbReference type="ARBA" id="ARBA00034247"/>
    </source>
</evidence>
<gene>
    <name evidence="7" type="ORF">EV696_106132</name>
</gene>
<dbReference type="Gene3D" id="2.60.40.10">
    <property type="entry name" value="Immunoglobulins"/>
    <property type="match status" value="1"/>
</dbReference>
<dbReference type="CDD" id="cd01949">
    <property type="entry name" value="GGDEF"/>
    <property type="match status" value="1"/>
</dbReference>
<dbReference type="Proteomes" id="UP000295375">
    <property type="component" value="Unassembled WGS sequence"/>
</dbReference>
<dbReference type="Pfam" id="PF07495">
    <property type="entry name" value="Y_Y_Y"/>
    <property type="match status" value="1"/>
</dbReference>
<dbReference type="InterPro" id="IPR050469">
    <property type="entry name" value="Diguanylate_Cyclase"/>
</dbReference>
<comment type="caution">
    <text evidence="7">The sequence shown here is derived from an EMBL/GenBank/DDBJ whole genome shotgun (WGS) entry which is preliminary data.</text>
</comment>
<dbReference type="Pfam" id="PF07494">
    <property type="entry name" value="Reg_prop"/>
    <property type="match status" value="3"/>
</dbReference>
<dbReference type="Pfam" id="PF00990">
    <property type="entry name" value="GGDEF"/>
    <property type="match status" value="1"/>
</dbReference>
<feature type="domain" description="GGDEF" evidence="6">
    <location>
        <begin position="848"/>
        <end position="987"/>
    </location>
</feature>
<protein>
    <recommendedName>
        <fullName evidence="3">diguanylate cyclase</fullName>
        <ecNumber evidence="3">2.7.7.65</ecNumber>
    </recommendedName>
</protein>
<dbReference type="SMART" id="SM00267">
    <property type="entry name" value="GGDEF"/>
    <property type="match status" value="1"/>
</dbReference>
<comment type="catalytic activity">
    <reaction evidence="4">
        <text>2 GTP = 3',3'-c-di-GMP + 2 diphosphate</text>
        <dbReference type="Rhea" id="RHEA:24898"/>
        <dbReference type="ChEBI" id="CHEBI:33019"/>
        <dbReference type="ChEBI" id="CHEBI:37565"/>
        <dbReference type="ChEBI" id="CHEBI:58805"/>
        <dbReference type="EC" id="2.7.7.65"/>
    </reaction>
</comment>
<comment type="cofactor">
    <cofactor evidence="1">
        <name>Mg(2+)</name>
        <dbReference type="ChEBI" id="CHEBI:18420"/>
    </cofactor>
</comment>
<dbReference type="NCBIfam" id="TIGR00254">
    <property type="entry name" value="GGDEF"/>
    <property type="match status" value="1"/>
</dbReference>
<dbReference type="InterPro" id="IPR011110">
    <property type="entry name" value="Reg_prop"/>
</dbReference>
<dbReference type="SUPFAM" id="SSF55073">
    <property type="entry name" value="Nucleotide cyclase"/>
    <property type="match status" value="1"/>
</dbReference>
<dbReference type="EMBL" id="SNYM01000006">
    <property type="protein sequence ID" value="TDQ48692.1"/>
    <property type="molecule type" value="Genomic_DNA"/>
</dbReference>
<evidence type="ECO:0000256" key="1">
    <source>
        <dbReference type="ARBA" id="ARBA00001946"/>
    </source>
</evidence>
<dbReference type="InterPro" id="IPR043128">
    <property type="entry name" value="Rev_trsase/Diguanyl_cyclase"/>
</dbReference>
<dbReference type="InterPro" id="IPR013783">
    <property type="entry name" value="Ig-like_fold"/>
</dbReference>
<organism evidence="7 8">
    <name type="scientific">Permianibacter aggregans</name>
    <dbReference type="NCBI Taxonomy" id="1510150"/>
    <lineage>
        <taxon>Bacteria</taxon>
        <taxon>Pseudomonadati</taxon>
        <taxon>Pseudomonadota</taxon>
        <taxon>Gammaproteobacteria</taxon>
        <taxon>Pseudomonadales</taxon>
        <taxon>Pseudomonadaceae</taxon>
        <taxon>Permianibacter</taxon>
    </lineage>
</organism>
<sequence length="1021" mass="115986">MLIVTTLELCAHLENHNNVLVDTSNLSKIWMVLAALLISQLVWALDPGKALHQYRQDQWSTPEGLPQVTVLAITQDRDHFIWLGTQVGLARFDGREFRVFNAENDSGLSNNYVNSLLALDDGSVWIATRGGISRFSDHKVEQVLPLASTGVVHQLLSFKDHVYAATDNGLVQFDLANIGNPNWIFQRATQRVGLIDGELAFSAGTALWRYADDGRLSTLAELQAPLTHFYNDKQGYAWLGTERGLWHWRDGKLSQPIAHPALRSRLIEAVWHDRDDNLWVASDVGWFRLRYARLGDEVQRMNDRWARSLFEDHEGNLWVGSTTEGVARYWNGYLTRIGDEEGIAEPLIWGLYQDQSGTIFAQSQNGVYQQIGDRFALRYSPEQLPHPNALAALKTRDGTFWVGTAQGLAAFQQGKRVHQELLKPLENEKLYSLVETDEALWIGARNGLYRIQDGKLYLPSAFAGIPPITVRGMIVDKDKRLWVGTSSGLFQWQNGAFTKIASDLPLGSEFISAMYVDPTGTLWVGTQNSGLFRFRQNQWTMYNTVSGLHSNTVFYINSIGDKLWLTSHRGIFFVEFNQFAEMDSNQRQRLSSMVYGASNRTDRAECNGGHLQAGLVDDKGRLYCPTIDGIVMIDPSRLSAVPFPPKLHITNVRFTVDGVQQRVAGNKAELPAGAHNIEIDYVATSYREPMFTQYQYRISDNDKSWIDAGTRNTAYFHSLPPDNYTFEVRAQTDDGVSAQNNATLMIKLAPYYYQTWWFRALLVLAAISLFVALFVWRYRLLQANKQRLEHLVEQRTRELTLVNEQLQKASSTDPLTQLGNRRYVVERVPHDVALSRRAHIRQIDPDNRDIVFVMLDIDHFKQINDRYGHAVGDLVLAEVGKRISGVIRDSDYAVRWGGEEFMVVGRCANHHHSMHLPERLLRAVSGQPIWIGGDQKLNVTCSLGFAHYPFWSEDLDALNWEQIVTIADAALYIAKSRGRDRWIGIEAGDLFEPNDLVGLQNIQDYLRLVDRFKLRLITEVL</sequence>
<evidence type="ECO:0000256" key="3">
    <source>
        <dbReference type="ARBA" id="ARBA00012528"/>
    </source>
</evidence>
<dbReference type="FunFam" id="3.30.70.270:FF:000001">
    <property type="entry name" value="Diguanylate cyclase domain protein"/>
    <property type="match status" value="1"/>
</dbReference>
<reference evidence="7 8" key="1">
    <citation type="submission" date="2019-03" db="EMBL/GenBank/DDBJ databases">
        <title>Genomic Encyclopedia of Type Strains, Phase IV (KMG-IV): sequencing the most valuable type-strain genomes for metagenomic binning, comparative biology and taxonomic classification.</title>
        <authorList>
            <person name="Goeker M."/>
        </authorList>
    </citation>
    <scope>NUCLEOTIDE SEQUENCE [LARGE SCALE GENOMIC DNA]</scope>
    <source>
        <strain evidence="7 8">DSM 103792</strain>
    </source>
</reference>
<dbReference type="GO" id="GO:0052621">
    <property type="term" value="F:diguanylate cyclase activity"/>
    <property type="evidence" value="ECO:0007669"/>
    <property type="project" value="UniProtKB-EC"/>
</dbReference>
<keyword evidence="5" id="KW-0472">Membrane</keyword>
<evidence type="ECO:0000256" key="2">
    <source>
        <dbReference type="ARBA" id="ARBA00004533"/>
    </source>
</evidence>
<dbReference type="InterPro" id="IPR000160">
    <property type="entry name" value="GGDEF_dom"/>
</dbReference>
<dbReference type="InterPro" id="IPR015943">
    <property type="entry name" value="WD40/YVTN_repeat-like_dom_sf"/>
</dbReference>
<dbReference type="InterPro" id="IPR029787">
    <property type="entry name" value="Nucleotide_cyclase"/>
</dbReference>
<feature type="transmembrane region" description="Helical" evidence="5">
    <location>
        <begin position="756"/>
        <end position="776"/>
    </location>
</feature>
<dbReference type="AlphaFoldDB" id="A0A4R6UPA6"/>
<proteinExistence type="predicted"/>
<keyword evidence="8" id="KW-1185">Reference proteome</keyword>
<dbReference type="PANTHER" id="PTHR45138:SF9">
    <property type="entry name" value="DIGUANYLATE CYCLASE DGCM-RELATED"/>
    <property type="match status" value="1"/>
</dbReference>
<dbReference type="PANTHER" id="PTHR45138">
    <property type="entry name" value="REGULATORY COMPONENTS OF SENSORY TRANSDUCTION SYSTEM"/>
    <property type="match status" value="1"/>
</dbReference>
<evidence type="ECO:0000313" key="7">
    <source>
        <dbReference type="EMBL" id="TDQ48692.1"/>
    </source>
</evidence>
<dbReference type="Gene3D" id="3.30.70.270">
    <property type="match status" value="1"/>
</dbReference>
<accession>A0A4R6UPA6</accession>
<comment type="subcellular location">
    <subcellularLocation>
        <location evidence="2">Cell inner membrane</location>
    </subcellularLocation>
</comment>
<evidence type="ECO:0000256" key="5">
    <source>
        <dbReference type="SAM" id="Phobius"/>
    </source>
</evidence>
<dbReference type="InterPro" id="IPR011123">
    <property type="entry name" value="Y_Y_Y"/>
</dbReference>
<keyword evidence="5" id="KW-0812">Transmembrane</keyword>
<dbReference type="SUPFAM" id="SSF63829">
    <property type="entry name" value="Calcium-dependent phosphotriesterase"/>
    <property type="match status" value="2"/>
</dbReference>
<evidence type="ECO:0000313" key="8">
    <source>
        <dbReference type="Proteomes" id="UP000295375"/>
    </source>
</evidence>
<name>A0A4R6UPA6_9GAMM</name>
<evidence type="ECO:0000259" key="6">
    <source>
        <dbReference type="PROSITE" id="PS50887"/>
    </source>
</evidence>
<dbReference type="PROSITE" id="PS50887">
    <property type="entry name" value="GGDEF"/>
    <property type="match status" value="1"/>
</dbReference>
<dbReference type="EC" id="2.7.7.65" evidence="3"/>
<dbReference type="GO" id="GO:0005886">
    <property type="term" value="C:plasma membrane"/>
    <property type="evidence" value="ECO:0007669"/>
    <property type="project" value="UniProtKB-SubCell"/>
</dbReference>
<keyword evidence="5" id="KW-1133">Transmembrane helix</keyword>
<dbReference type="Gene3D" id="2.130.10.10">
    <property type="entry name" value="YVTN repeat-like/Quinoprotein amine dehydrogenase"/>
    <property type="match status" value="3"/>
</dbReference>